<dbReference type="EMBL" id="BARS01052571">
    <property type="protein sequence ID" value="GAG43671.1"/>
    <property type="molecule type" value="Genomic_DNA"/>
</dbReference>
<protein>
    <submittedName>
        <fullName evidence="1">Uncharacterized protein</fullName>
    </submittedName>
</protein>
<name>X0Z567_9ZZZZ</name>
<reference evidence="1" key="1">
    <citation type="journal article" date="2014" name="Front. Microbiol.">
        <title>High frequency of phylogenetically diverse reductive dehalogenase-homologous genes in deep subseafloor sedimentary metagenomes.</title>
        <authorList>
            <person name="Kawai M."/>
            <person name="Futagami T."/>
            <person name="Toyoda A."/>
            <person name="Takaki Y."/>
            <person name="Nishi S."/>
            <person name="Hori S."/>
            <person name="Arai W."/>
            <person name="Tsubouchi T."/>
            <person name="Morono Y."/>
            <person name="Uchiyama I."/>
            <person name="Ito T."/>
            <person name="Fujiyama A."/>
            <person name="Inagaki F."/>
            <person name="Takami H."/>
        </authorList>
    </citation>
    <scope>NUCLEOTIDE SEQUENCE</scope>
    <source>
        <strain evidence="1">Expedition CK06-06</strain>
    </source>
</reference>
<dbReference type="AlphaFoldDB" id="X0Z567"/>
<organism evidence="1">
    <name type="scientific">marine sediment metagenome</name>
    <dbReference type="NCBI Taxonomy" id="412755"/>
    <lineage>
        <taxon>unclassified sequences</taxon>
        <taxon>metagenomes</taxon>
        <taxon>ecological metagenomes</taxon>
    </lineage>
</organism>
<accession>X0Z567</accession>
<feature type="non-terminal residue" evidence="1">
    <location>
        <position position="120"/>
    </location>
</feature>
<proteinExistence type="predicted"/>
<gene>
    <name evidence="1" type="ORF">S01H1_78142</name>
</gene>
<sequence>MSDNSLKINSEINQKKGKMEKVLEYDRASGVLIPIKWKSPYLFRKKDFLAIIIGLNNRYEFERVFCEKKDFEIDTKEQRIIGIGFEPSSFKDGLILEEKYSYKEKSTFITKTNYYEISIF</sequence>
<comment type="caution">
    <text evidence="1">The sequence shown here is derived from an EMBL/GenBank/DDBJ whole genome shotgun (WGS) entry which is preliminary data.</text>
</comment>
<evidence type="ECO:0000313" key="1">
    <source>
        <dbReference type="EMBL" id="GAG43671.1"/>
    </source>
</evidence>